<dbReference type="AlphaFoldDB" id="A0A9X1TWS2"/>
<proteinExistence type="predicted"/>
<evidence type="ECO:0000313" key="2">
    <source>
        <dbReference type="Proteomes" id="UP001139411"/>
    </source>
</evidence>
<reference evidence="1" key="1">
    <citation type="submission" date="2022-01" db="EMBL/GenBank/DDBJ databases">
        <title>Novel species in genus Dyadobacter.</title>
        <authorList>
            <person name="Ma C."/>
        </authorList>
    </citation>
    <scope>NUCLEOTIDE SEQUENCE</scope>
    <source>
        <strain evidence="1">CY357</strain>
    </source>
</reference>
<dbReference type="Proteomes" id="UP001139411">
    <property type="component" value="Unassembled WGS sequence"/>
</dbReference>
<accession>A0A9X1TWS2</accession>
<organism evidence="1 2">
    <name type="scientific">Dyadobacter chenhuakuii</name>
    <dbReference type="NCBI Taxonomy" id="2909339"/>
    <lineage>
        <taxon>Bacteria</taxon>
        <taxon>Pseudomonadati</taxon>
        <taxon>Bacteroidota</taxon>
        <taxon>Cytophagia</taxon>
        <taxon>Cytophagales</taxon>
        <taxon>Spirosomataceae</taxon>
        <taxon>Dyadobacter</taxon>
    </lineage>
</organism>
<dbReference type="RefSeq" id="WP_235179782.1">
    <property type="nucleotide sequence ID" value="NZ_JAKFFV010000026.1"/>
</dbReference>
<name>A0A9X1TWS2_9BACT</name>
<dbReference type="EMBL" id="JAKFFV010000026">
    <property type="protein sequence ID" value="MCF2501683.1"/>
    <property type="molecule type" value="Genomic_DNA"/>
</dbReference>
<comment type="caution">
    <text evidence="1">The sequence shown here is derived from an EMBL/GenBank/DDBJ whole genome shotgun (WGS) entry which is preliminary data.</text>
</comment>
<evidence type="ECO:0000313" key="1">
    <source>
        <dbReference type="EMBL" id="MCF2501683.1"/>
    </source>
</evidence>
<protein>
    <submittedName>
        <fullName evidence="1">Uncharacterized protein</fullName>
    </submittedName>
</protein>
<sequence>MDLKTKFLSIVVQAEKLYGPRDGKFIINEVKIVDSPYSPQTIVEKKCLVNVNLSVSTNRFLNMAFEMYHEAVHCLNPCYREDCNYLEEAVAVHFSLKYVSVDLRYREVIEQHDRYREALHAFESVPGLSDEMIQQLRLGCRSLSGSTLLDLTTAGLENPDNEHLIKLISKAY</sequence>
<gene>
    <name evidence="1" type="ORF">L0661_25420</name>
</gene>